<feature type="non-terminal residue" evidence="2">
    <location>
        <position position="1"/>
    </location>
</feature>
<dbReference type="Proteomes" id="UP001190700">
    <property type="component" value="Unassembled WGS sequence"/>
</dbReference>
<protein>
    <submittedName>
        <fullName evidence="2">Uncharacterized protein</fullName>
    </submittedName>
</protein>
<feature type="region of interest" description="Disordered" evidence="1">
    <location>
        <begin position="17"/>
        <end position="37"/>
    </location>
</feature>
<evidence type="ECO:0000313" key="2">
    <source>
        <dbReference type="EMBL" id="KAK3282289.1"/>
    </source>
</evidence>
<proteinExistence type="predicted"/>
<feature type="compositionally biased region" description="Basic and acidic residues" evidence="1">
    <location>
        <begin position="155"/>
        <end position="176"/>
    </location>
</feature>
<feature type="region of interest" description="Disordered" evidence="1">
    <location>
        <begin position="200"/>
        <end position="222"/>
    </location>
</feature>
<feature type="compositionally biased region" description="Basic and acidic residues" evidence="1">
    <location>
        <begin position="19"/>
        <end position="37"/>
    </location>
</feature>
<reference evidence="2 3" key="1">
    <citation type="journal article" date="2015" name="Genome Biol. Evol.">
        <title>Comparative Genomics of a Bacterivorous Green Alga Reveals Evolutionary Causalities and Consequences of Phago-Mixotrophic Mode of Nutrition.</title>
        <authorList>
            <person name="Burns J.A."/>
            <person name="Paasch A."/>
            <person name="Narechania A."/>
            <person name="Kim E."/>
        </authorList>
    </citation>
    <scope>NUCLEOTIDE SEQUENCE [LARGE SCALE GENOMIC DNA]</scope>
    <source>
        <strain evidence="2 3">PLY_AMNH</strain>
    </source>
</reference>
<name>A0AAE0LEY6_9CHLO</name>
<feature type="compositionally biased region" description="Basic and acidic residues" evidence="1">
    <location>
        <begin position="200"/>
        <end position="210"/>
    </location>
</feature>
<organism evidence="2 3">
    <name type="scientific">Cymbomonas tetramitiformis</name>
    <dbReference type="NCBI Taxonomy" id="36881"/>
    <lineage>
        <taxon>Eukaryota</taxon>
        <taxon>Viridiplantae</taxon>
        <taxon>Chlorophyta</taxon>
        <taxon>Pyramimonadophyceae</taxon>
        <taxon>Pyramimonadales</taxon>
        <taxon>Pyramimonadaceae</taxon>
        <taxon>Cymbomonas</taxon>
    </lineage>
</organism>
<gene>
    <name evidence="2" type="ORF">CYMTET_9966</name>
</gene>
<evidence type="ECO:0000256" key="1">
    <source>
        <dbReference type="SAM" id="MobiDB-lite"/>
    </source>
</evidence>
<evidence type="ECO:0000313" key="3">
    <source>
        <dbReference type="Proteomes" id="UP001190700"/>
    </source>
</evidence>
<feature type="region of interest" description="Disordered" evidence="1">
    <location>
        <begin position="152"/>
        <end position="176"/>
    </location>
</feature>
<dbReference type="EMBL" id="LGRX02003390">
    <property type="protein sequence ID" value="KAK3282289.1"/>
    <property type="molecule type" value="Genomic_DNA"/>
</dbReference>
<dbReference type="AlphaFoldDB" id="A0AAE0LEY6"/>
<sequence length="222" mass="24788">AAMFVCSCTFSVYRSMRSKAKDEEPTPSRHAKEDVHKQWLKDQTVHTVSRVQEEAQAIVANNTKGRLMVQLEKAAGVMAEALRHMASSLGMIGSVGRGVVEGMMHKEEEEVMDAQEMAEFEAKMRGRLEAMHRPGIGTQVKSLESAMVHGNPYGRHTDLRQKPAAESEDKLSSADEQRIQALKDKIAEKKESKMLKKYVQDAHTSIEKTASKRPASAMIKKH</sequence>
<comment type="caution">
    <text evidence="2">The sequence shown here is derived from an EMBL/GenBank/DDBJ whole genome shotgun (WGS) entry which is preliminary data.</text>
</comment>
<keyword evidence="3" id="KW-1185">Reference proteome</keyword>
<accession>A0AAE0LEY6</accession>